<dbReference type="InterPro" id="IPR009081">
    <property type="entry name" value="PP-bd_ACP"/>
</dbReference>
<reference evidence="3 5" key="2">
    <citation type="submission" date="2018-06" db="EMBL/GenBank/DDBJ databases">
        <authorList>
            <consortium name="Pathogen Informatics"/>
            <person name="Doyle S."/>
        </authorList>
    </citation>
    <scope>NUCLEOTIDE SEQUENCE [LARGE SCALE GENOMIC DNA]</scope>
    <source>
        <strain evidence="3 5">NCTC12388</strain>
    </source>
</reference>
<evidence type="ECO:0000313" key="5">
    <source>
        <dbReference type="Proteomes" id="UP000254476"/>
    </source>
</evidence>
<dbReference type="AlphaFoldDB" id="A0A378JH34"/>
<dbReference type="Proteomes" id="UP000254476">
    <property type="component" value="Unassembled WGS sequence"/>
</dbReference>
<dbReference type="RefSeq" id="WP_058498685.1">
    <property type="nucleotide sequence ID" value="NZ_CAAAHW010000007.1"/>
</dbReference>
<feature type="domain" description="Carrier" evidence="1">
    <location>
        <begin position="8"/>
        <end position="69"/>
    </location>
</feature>
<keyword evidence="4" id="KW-1185">Reference proteome</keyword>
<gene>
    <name evidence="3" type="primary">acp_2</name>
    <name evidence="2" type="synonym">acpP_1</name>
    <name evidence="2" type="ORF">Lgra_1553</name>
    <name evidence="3" type="ORF">NCTC12388_03063</name>
</gene>
<evidence type="ECO:0000313" key="3">
    <source>
        <dbReference type="EMBL" id="STX46301.1"/>
    </source>
</evidence>
<dbReference type="EMBL" id="LNYE01000020">
    <property type="protein sequence ID" value="KTD12095.1"/>
    <property type="molecule type" value="Genomic_DNA"/>
</dbReference>
<evidence type="ECO:0000259" key="1">
    <source>
        <dbReference type="Pfam" id="PF00550"/>
    </source>
</evidence>
<dbReference type="EMBL" id="UGOB01000001">
    <property type="protein sequence ID" value="STX46301.1"/>
    <property type="molecule type" value="Genomic_DNA"/>
</dbReference>
<dbReference type="SUPFAM" id="SSF47336">
    <property type="entry name" value="ACP-like"/>
    <property type="match status" value="1"/>
</dbReference>
<evidence type="ECO:0000313" key="4">
    <source>
        <dbReference type="Proteomes" id="UP000054691"/>
    </source>
</evidence>
<dbReference type="InterPro" id="IPR036736">
    <property type="entry name" value="ACP-like_sf"/>
</dbReference>
<dbReference type="OrthoDB" id="9804551at2"/>
<protein>
    <submittedName>
        <fullName evidence="3">Acyl carrier protein</fullName>
    </submittedName>
</protein>
<dbReference type="Gene3D" id="1.10.1200.10">
    <property type="entry name" value="ACP-like"/>
    <property type="match status" value="1"/>
</dbReference>
<dbReference type="Proteomes" id="UP000054691">
    <property type="component" value="Unassembled WGS sequence"/>
</dbReference>
<evidence type="ECO:0000313" key="2">
    <source>
        <dbReference type="EMBL" id="KTD12095.1"/>
    </source>
</evidence>
<proteinExistence type="predicted"/>
<dbReference type="Pfam" id="PF00550">
    <property type="entry name" value="PP-binding"/>
    <property type="match status" value="1"/>
</dbReference>
<dbReference type="STRING" id="45066.Lgra_1553"/>
<sequence length="87" mass="9770">MSQQIQERVFQIIAKSLTKPPENIHLTLPIEELCEDSLDLVSLVFALEDEFNLDLADKAKEAKTIQDIVMGIESLLKTQQTTEISAV</sequence>
<accession>A0A378JH34</accession>
<name>A0A378JH34_9GAMM</name>
<reference evidence="2 4" key="1">
    <citation type="submission" date="2015-11" db="EMBL/GenBank/DDBJ databases">
        <title>Genomic analysis of 38 Legionella species identifies large and diverse effector repertoires.</title>
        <authorList>
            <person name="Burstein D."/>
            <person name="Amaro F."/>
            <person name="Zusman T."/>
            <person name="Lifshitz Z."/>
            <person name="Cohen O."/>
            <person name="Gilbert J.A."/>
            <person name="Pupko T."/>
            <person name="Shuman H.A."/>
            <person name="Segal G."/>
        </authorList>
    </citation>
    <scope>NUCLEOTIDE SEQUENCE [LARGE SCALE GENOMIC DNA]</scope>
    <source>
        <strain evidence="2 4">Lyon 8420412</strain>
    </source>
</reference>
<organism evidence="3 5">
    <name type="scientific">Legionella gratiana</name>
    <dbReference type="NCBI Taxonomy" id="45066"/>
    <lineage>
        <taxon>Bacteria</taxon>
        <taxon>Pseudomonadati</taxon>
        <taxon>Pseudomonadota</taxon>
        <taxon>Gammaproteobacteria</taxon>
        <taxon>Legionellales</taxon>
        <taxon>Legionellaceae</taxon>
        <taxon>Legionella</taxon>
    </lineage>
</organism>